<evidence type="ECO:0000256" key="1">
    <source>
        <dbReference type="SAM" id="Phobius"/>
    </source>
</evidence>
<keyword evidence="1" id="KW-0812">Transmembrane</keyword>
<feature type="transmembrane region" description="Helical" evidence="1">
    <location>
        <begin position="21"/>
        <end position="39"/>
    </location>
</feature>
<dbReference type="RefSeq" id="WP_153429858.1">
    <property type="nucleotide sequence ID" value="NZ_WIWJ01000042.1"/>
</dbReference>
<organism evidence="2 3">
    <name type="scientific">Pseudomonas helleri</name>
    <dbReference type="NCBI Taxonomy" id="1608996"/>
    <lineage>
        <taxon>Bacteria</taxon>
        <taxon>Pseudomonadati</taxon>
        <taxon>Pseudomonadota</taxon>
        <taxon>Gammaproteobacteria</taxon>
        <taxon>Pseudomonadales</taxon>
        <taxon>Pseudomonadaceae</taxon>
        <taxon>Pseudomonas</taxon>
    </lineage>
</organism>
<reference evidence="2 3" key="1">
    <citation type="submission" date="2019-10" db="EMBL/GenBank/DDBJ databases">
        <title>Evaluation of single-gene subtyping targets for Pseudomonas.</title>
        <authorList>
            <person name="Reichler S.J."/>
            <person name="Orsi R.H."/>
            <person name="Wiedmann M."/>
            <person name="Martin N.H."/>
            <person name="Murphy S.I."/>
        </authorList>
    </citation>
    <scope>NUCLEOTIDE SEQUENCE [LARGE SCALE GENOMIC DNA]</scope>
    <source>
        <strain evidence="2 3">FSL R10-3257</strain>
    </source>
</reference>
<feature type="transmembrane region" description="Helical" evidence="1">
    <location>
        <begin position="59"/>
        <end position="79"/>
    </location>
</feature>
<keyword evidence="1" id="KW-0472">Membrane</keyword>
<dbReference type="AlphaFoldDB" id="A0A7X2BJZ3"/>
<comment type="caution">
    <text evidence="2">The sequence shown here is derived from an EMBL/GenBank/DDBJ whole genome shotgun (WGS) entry which is preliminary data.</text>
</comment>
<dbReference type="Proteomes" id="UP000441404">
    <property type="component" value="Unassembled WGS sequence"/>
</dbReference>
<evidence type="ECO:0000313" key="2">
    <source>
        <dbReference type="EMBL" id="MQT48993.1"/>
    </source>
</evidence>
<name>A0A7X2BJZ3_9PSED</name>
<gene>
    <name evidence="2" type="ORF">GHO40_20010</name>
</gene>
<proteinExistence type="predicted"/>
<dbReference type="EMBL" id="WIWJ01000042">
    <property type="protein sequence ID" value="MQT48993.1"/>
    <property type="molecule type" value="Genomic_DNA"/>
</dbReference>
<evidence type="ECO:0000313" key="3">
    <source>
        <dbReference type="Proteomes" id="UP000441404"/>
    </source>
</evidence>
<keyword evidence="1" id="KW-1133">Transmembrane helix</keyword>
<sequence>MSYKITKRELLSSQFKNHGDKILVALLSCALLYGALNLTPGVRLFTAMGRIFVDHNYDVHMAAIPVLFGVVLAPVLVIIRKMEEKL</sequence>
<accession>A0A7X2BJZ3</accession>
<protein>
    <submittedName>
        <fullName evidence="2">Uncharacterized protein</fullName>
    </submittedName>
</protein>